<dbReference type="RefSeq" id="WP_204799525.1">
    <property type="nucleotide sequence ID" value="NZ_CAJNAP010000008.1"/>
</dbReference>
<organism evidence="2 3">
    <name type="scientific">Nitrosomonas nitrosa</name>
    <dbReference type="NCBI Taxonomy" id="52442"/>
    <lineage>
        <taxon>Bacteria</taxon>
        <taxon>Pseudomonadati</taxon>
        <taxon>Pseudomonadota</taxon>
        <taxon>Betaproteobacteria</taxon>
        <taxon>Nitrosomonadales</taxon>
        <taxon>Nitrosomonadaceae</taxon>
        <taxon>Nitrosomonas</taxon>
    </lineage>
</organism>
<feature type="signal peptide" evidence="1">
    <location>
        <begin position="1"/>
        <end position="22"/>
    </location>
</feature>
<evidence type="ECO:0000313" key="3">
    <source>
        <dbReference type="Proteomes" id="UP000601736"/>
    </source>
</evidence>
<accession>A0A8H8YY15</accession>
<dbReference type="AlphaFoldDB" id="A0A8H8YY15"/>
<sequence length="146" mass="16025">MKKQLILLLLTGMLAIAANAMADKFHGNFCWQVFNSEGQPYWIYQFGVYEKEGGHLVLYGSVDYGANGISASHGNAVIVGSNIKMTIVSSDYEDSDGEVWSETFTALLNRSTLSGEWNALSLETQDGRNVRTVFQKGSISLITCQS</sequence>
<gene>
    <name evidence="2" type="ORF">NMYAN_160006</name>
</gene>
<feature type="chain" id="PRO_5034742725" evidence="1">
    <location>
        <begin position="23"/>
        <end position="146"/>
    </location>
</feature>
<dbReference type="Proteomes" id="UP000601736">
    <property type="component" value="Unassembled WGS sequence"/>
</dbReference>
<evidence type="ECO:0000256" key="1">
    <source>
        <dbReference type="SAM" id="SignalP"/>
    </source>
</evidence>
<proteinExistence type="predicted"/>
<dbReference type="EMBL" id="CAJNAP010000008">
    <property type="protein sequence ID" value="CAE6497507.1"/>
    <property type="molecule type" value="Genomic_DNA"/>
</dbReference>
<keyword evidence="1" id="KW-0732">Signal</keyword>
<evidence type="ECO:0000313" key="2">
    <source>
        <dbReference type="EMBL" id="CAE6497507.1"/>
    </source>
</evidence>
<name>A0A8H8YY15_9PROT</name>
<protein>
    <submittedName>
        <fullName evidence="2">Uncharacterized protein</fullName>
    </submittedName>
</protein>
<comment type="caution">
    <text evidence="2">The sequence shown here is derived from an EMBL/GenBank/DDBJ whole genome shotgun (WGS) entry which is preliminary data.</text>
</comment>
<reference evidence="2" key="1">
    <citation type="submission" date="2021-02" db="EMBL/GenBank/DDBJ databases">
        <authorList>
            <person name="Han P."/>
        </authorList>
    </citation>
    <scope>NUCLEOTIDE SEQUENCE</scope>
    <source>
        <strain evidence="2">Nitrosomonas nitrosa 18-3D</strain>
    </source>
</reference>